<accession>A0A8H8YY21</accession>
<dbReference type="Proteomes" id="UP000601736">
    <property type="component" value="Unassembled WGS sequence"/>
</dbReference>
<dbReference type="AlphaFoldDB" id="A0A8H8YY21"/>
<name>A0A8H8YY21_9PROT</name>
<dbReference type="EMBL" id="CAJNAP010000001">
    <property type="protein sequence ID" value="CAE6483745.1"/>
    <property type="molecule type" value="Genomic_DNA"/>
</dbReference>
<proteinExistence type="predicted"/>
<evidence type="ECO:0000313" key="1">
    <source>
        <dbReference type="EMBL" id="CAE6483745.1"/>
    </source>
</evidence>
<reference evidence="1" key="1">
    <citation type="submission" date="2021-02" db="EMBL/GenBank/DDBJ databases">
        <authorList>
            <person name="Han P."/>
        </authorList>
    </citation>
    <scope>NUCLEOTIDE SEQUENCE</scope>
    <source>
        <strain evidence="1">Nitrosomonas nitrosa 18-3D</strain>
    </source>
</reference>
<comment type="caution">
    <text evidence="1">The sequence shown here is derived from an EMBL/GenBank/DDBJ whole genome shotgun (WGS) entry which is preliminary data.</text>
</comment>
<evidence type="ECO:0000313" key="2">
    <source>
        <dbReference type="Proteomes" id="UP000601736"/>
    </source>
</evidence>
<gene>
    <name evidence="1" type="ORF">NMYAN_10103</name>
</gene>
<sequence>MHCLLSVIAYLSGEPTNNISASNKMINADILIAGKAAVLDDTEMFSYWPAA</sequence>
<organism evidence="1 2">
    <name type="scientific">Nitrosomonas nitrosa</name>
    <dbReference type="NCBI Taxonomy" id="52442"/>
    <lineage>
        <taxon>Bacteria</taxon>
        <taxon>Pseudomonadati</taxon>
        <taxon>Pseudomonadota</taxon>
        <taxon>Betaproteobacteria</taxon>
        <taxon>Nitrosomonadales</taxon>
        <taxon>Nitrosomonadaceae</taxon>
        <taxon>Nitrosomonas</taxon>
    </lineage>
</organism>
<protein>
    <submittedName>
        <fullName evidence="1">Uncharacterized protein</fullName>
    </submittedName>
</protein>